<accession>A0A8J2JT33</accession>
<feature type="non-terminal residue" evidence="1">
    <location>
        <position position="1"/>
    </location>
</feature>
<name>A0A8J2JT33_9HEXA</name>
<evidence type="ECO:0000313" key="2">
    <source>
        <dbReference type="Proteomes" id="UP000708208"/>
    </source>
</evidence>
<organism evidence="1 2">
    <name type="scientific">Allacma fusca</name>
    <dbReference type="NCBI Taxonomy" id="39272"/>
    <lineage>
        <taxon>Eukaryota</taxon>
        <taxon>Metazoa</taxon>
        <taxon>Ecdysozoa</taxon>
        <taxon>Arthropoda</taxon>
        <taxon>Hexapoda</taxon>
        <taxon>Collembola</taxon>
        <taxon>Symphypleona</taxon>
        <taxon>Sminthuridae</taxon>
        <taxon>Allacma</taxon>
    </lineage>
</organism>
<dbReference type="AlphaFoldDB" id="A0A8J2JT33"/>
<dbReference type="EMBL" id="CAJVCH010024594">
    <property type="protein sequence ID" value="CAG7697098.1"/>
    <property type="molecule type" value="Genomic_DNA"/>
</dbReference>
<proteinExistence type="predicted"/>
<gene>
    <name evidence="1" type="ORF">AFUS01_LOCUS3984</name>
</gene>
<protein>
    <submittedName>
        <fullName evidence="1">Uncharacterized protein</fullName>
    </submittedName>
</protein>
<keyword evidence="2" id="KW-1185">Reference proteome</keyword>
<reference evidence="1" key="1">
    <citation type="submission" date="2021-06" db="EMBL/GenBank/DDBJ databases">
        <authorList>
            <person name="Hodson N. C."/>
            <person name="Mongue J. A."/>
            <person name="Jaron S. K."/>
        </authorList>
    </citation>
    <scope>NUCLEOTIDE SEQUENCE</scope>
</reference>
<comment type="caution">
    <text evidence="1">The sequence shown here is derived from an EMBL/GenBank/DDBJ whole genome shotgun (WGS) entry which is preliminary data.</text>
</comment>
<evidence type="ECO:0000313" key="1">
    <source>
        <dbReference type="EMBL" id="CAG7697098.1"/>
    </source>
</evidence>
<dbReference type="Proteomes" id="UP000708208">
    <property type="component" value="Unassembled WGS sequence"/>
</dbReference>
<sequence>HLMRDAKENVHTETEGLLLHWKIIQNCLVNFDGIFKLLTPQDSHTRHFKMVNKKLEGLYLVRDSVISI</sequence>